<name>A0A7W6LQH1_9SPHN</name>
<dbReference type="GO" id="GO:0016757">
    <property type="term" value="F:glycosyltransferase activity"/>
    <property type="evidence" value="ECO:0007669"/>
    <property type="project" value="UniProtKB-KW"/>
</dbReference>
<reference evidence="2 3" key="1">
    <citation type="submission" date="2020-08" db="EMBL/GenBank/DDBJ databases">
        <title>Genomic Encyclopedia of Type Strains, Phase IV (KMG-IV): sequencing the most valuable type-strain genomes for metagenomic binning, comparative biology and taxonomic classification.</title>
        <authorList>
            <person name="Goeker M."/>
        </authorList>
    </citation>
    <scope>NUCLEOTIDE SEQUENCE [LARGE SCALE GENOMIC DNA]</scope>
    <source>
        <strain evidence="2 3">DSM 19371</strain>
    </source>
</reference>
<keyword evidence="2" id="KW-0328">Glycosyltransferase</keyword>
<dbReference type="CDD" id="cd00761">
    <property type="entry name" value="Glyco_tranf_GTA_type"/>
    <property type="match status" value="1"/>
</dbReference>
<dbReference type="Pfam" id="PF00535">
    <property type="entry name" value="Glycos_transf_2"/>
    <property type="match status" value="1"/>
</dbReference>
<comment type="caution">
    <text evidence="2">The sequence shown here is derived from an EMBL/GenBank/DDBJ whole genome shotgun (WGS) entry which is preliminary data.</text>
</comment>
<dbReference type="AlphaFoldDB" id="A0A7W6LQH1"/>
<protein>
    <submittedName>
        <fullName evidence="2">Succinoglycan biosynthesis protein ExoW</fullName>
        <ecNumber evidence="2">2.4.-.-</ecNumber>
    </submittedName>
</protein>
<dbReference type="RefSeq" id="WP_246428200.1">
    <property type="nucleotide sequence ID" value="NZ_JACIEU010000007.1"/>
</dbReference>
<dbReference type="EC" id="2.4.-.-" evidence="2"/>
<dbReference type="Gene3D" id="3.90.550.10">
    <property type="entry name" value="Spore Coat Polysaccharide Biosynthesis Protein SpsA, Chain A"/>
    <property type="match status" value="1"/>
</dbReference>
<dbReference type="InterPro" id="IPR050834">
    <property type="entry name" value="Glycosyltransf_2"/>
</dbReference>
<organism evidence="2 3">
    <name type="scientific">Sphingobium scionense</name>
    <dbReference type="NCBI Taxonomy" id="1404341"/>
    <lineage>
        <taxon>Bacteria</taxon>
        <taxon>Pseudomonadati</taxon>
        <taxon>Pseudomonadota</taxon>
        <taxon>Alphaproteobacteria</taxon>
        <taxon>Sphingomonadales</taxon>
        <taxon>Sphingomonadaceae</taxon>
        <taxon>Sphingobium</taxon>
    </lineage>
</organism>
<dbReference type="SUPFAM" id="SSF53448">
    <property type="entry name" value="Nucleotide-diphospho-sugar transferases"/>
    <property type="match status" value="1"/>
</dbReference>
<dbReference type="EMBL" id="JACIEU010000007">
    <property type="protein sequence ID" value="MBB4148337.1"/>
    <property type="molecule type" value="Genomic_DNA"/>
</dbReference>
<dbReference type="PANTHER" id="PTHR43685:SF2">
    <property type="entry name" value="GLYCOSYLTRANSFERASE 2-LIKE DOMAIN-CONTAINING PROTEIN"/>
    <property type="match status" value="1"/>
</dbReference>
<keyword evidence="3" id="KW-1185">Reference proteome</keyword>
<dbReference type="Proteomes" id="UP000590524">
    <property type="component" value="Unassembled WGS sequence"/>
</dbReference>
<proteinExistence type="predicted"/>
<dbReference type="InterPro" id="IPR029044">
    <property type="entry name" value="Nucleotide-diphossugar_trans"/>
</dbReference>
<keyword evidence="2" id="KW-0808">Transferase</keyword>
<gene>
    <name evidence="2" type="ORF">GGQ90_002116</name>
</gene>
<dbReference type="InterPro" id="IPR001173">
    <property type="entry name" value="Glyco_trans_2-like"/>
</dbReference>
<feature type="domain" description="Glycosyltransferase 2-like" evidence="1">
    <location>
        <begin position="6"/>
        <end position="122"/>
    </location>
</feature>
<accession>A0A7W6LQH1</accession>
<evidence type="ECO:0000313" key="3">
    <source>
        <dbReference type="Proteomes" id="UP000590524"/>
    </source>
</evidence>
<evidence type="ECO:0000259" key="1">
    <source>
        <dbReference type="Pfam" id="PF00535"/>
    </source>
</evidence>
<dbReference type="PANTHER" id="PTHR43685">
    <property type="entry name" value="GLYCOSYLTRANSFERASE"/>
    <property type="match status" value="1"/>
</dbReference>
<sequence length="339" mass="37665">MRRIAVIIPYFQRETGILAGAVRSIADQIFPWPAAVDLIIVDDSSPISPGAELANLSLPQWLNARIVRQTNAGPGAARNRGLDHVDPQADYVAFLDSDDSWAPCHLQEGIDALEMGHDFYFCDSAMPPSTLFASRDLFLSGDSEPVFAPIVPARPLYRFLPGQAGAPMVAEYLCQTSAVILRNRALHDLRFDERLRYAGEDWLMWVRLAHRAGGVCFSTKANAVRGEGINLYRDAHDRLNSRNLRRLISTILANRLMATTPGIGHNSSALIGDRIATLQREIAAILLHPRLYRGFADGDARRTILRAARLVRWQLLPLWRDVIIDKLGWRGPSLGESAT</sequence>
<evidence type="ECO:0000313" key="2">
    <source>
        <dbReference type="EMBL" id="MBB4148337.1"/>
    </source>
</evidence>